<accession>A0A7C4YCS9</accession>
<evidence type="ECO:0000256" key="3">
    <source>
        <dbReference type="ARBA" id="ARBA00022692"/>
    </source>
</evidence>
<feature type="domain" description="LiaI-LiaF-like transmembrane region" evidence="8">
    <location>
        <begin position="82"/>
        <end position="121"/>
    </location>
</feature>
<evidence type="ECO:0000256" key="1">
    <source>
        <dbReference type="ARBA" id="ARBA00004162"/>
    </source>
</evidence>
<dbReference type="GO" id="GO:0005886">
    <property type="term" value="C:plasma membrane"/>
    <property type="evidence" value="ECO:0007669"/>
    <property type="project" value="UniProtKB-SubCell"/>
</dbReference>
<proteinExistence type="predicted"/>
<feature type="transmembrane region" description="Helical" evidence="6">
    <location>
        <begin position="107"/>
        <end position="125"/>
    </location>
</feature>
<dbReference type="InterPro" id="IPR052027">
    <property type="entry name" value="PspC"/>
</dbReference>
<dbReference type="InterPro" id="IPR007168">
    <property type="entry name" value="Phageshock_PspC_N"/>
</dbReference>
<dbReference type="Pfam" id="PF18917">
    <property type="entry name" value="LiaI-LiaF-like_TM1"/>
    <property type="match status" value="1"/>
</dbReference>
<dbReference type="Pfam" id="PF04024">
    <property type="entry name" value="PspC"/>
    <property type="match status" value="1"/>
</dbReference>
<keyword evidence="5 6" id="KW-0472">Membrane</keyword>
<evidence type="ECO:0000259" key="7">
    <source>
        <dbReference type="Pfam" id="PF04024"/>
    </source>
</evidence>
<keyword evidence="3 6" id="KW-0812">Transmembrane</keyword>
<dbReference type="InterPro" id="IPR043726">
    <property type="entry name" value="LiaI-LiaF-like_TM1"/>
</dbReference>
<keyword evidence="4 6" id="KW-1133">Transmembrane helix</keyword>
<comment type="caution">
    <text evidence="9">The sequence shown here is derived from an EMBL/GenBank/DDBJ whole genome shotgun (WGS) entry which is preliminary data.</text>
</comment>
<comment type="subcellular location">
    <subcellularLocation>
        <location evidence="1">Cell membrane</location>
        <topology evidence="1">Single-pass membrane protein</topology>
    </subcellularLocation>
</comment>
<dbReference type="PANTHER" id="PTHR33885">
    <property type="entry name" value="PHAGE SHOCK PROTEIN C"/>
    <property type="match status" value="1"/>
</dbReference>
<dbReference type="EMBL" id="DTHG01000058">
    <property type="protein sequence ID" value="HGW91820.1"/>
    <property type="molecule type" value="Genomic_DNA"/>
</dbReference>
<evidence type="ECO:0000256" key="2">
    <source>
        <dbReference type="ARBA" id="ARBA00022475"/>
    </source>
</evidence>
<sequence length="130" mass="14870">MNKRLYRSRKEKMIAGVCGGLAEYFDVDVTLIRLLAVVLAFIQGIGILFYILCWIIIPLKPLSSGEEEVKVEESSEKSKANLVLGIIFIFLGFLLLLNYTFSFEFLRFWPVVLIFLGIIFLIMGGKNEKR</sequence>
<protein>
    <submittedName>
        <fullName evidence="9">PspC domain-containing protein</fullName>
    </submittedName>
</protein>
<feature type="transmembrane region" description="Helical" evidence="6">
    <location>
        <begin position="31"/>
        <end position="59"/>
    </location>
</feature>
<feature type="domain" description="Phage shock protein PspC N-terminal" evidence="7">
    <location>
        <begin position="3"/>
        <end position="59"/>
    </location>
</feature>
<evidence type="ECO:0000259" key="8">
    <source>
        <dbReference type="Pfam" id="PF18917"/>
    </source>
</evidence>
<organism evidence="9">
    <name type="scientific">candidate division WOR-3 bacterium</name>
    <dbReference type="NCBI Taxonomy" id="2052148"/>
    <lineage>
        <taxon>Bacteria</taxon>
        <taxon>Bacteria division WOR-3</taxon>
    </lineage>
</organism>
<gene>
    <name evidence="9" type="ORF">ENV67_04680</name>
</gene>
<dbReference type="PANTHER" id="PTHR33885:SF3">
    <property type="entry name" value="PHAGE SHOCK PROTEIN C"/>
    <property type="match status" value="1"/>
</dbReference>
<keyword evidence="2" id="KW-1003">Cell membrane</keyword>
<name>A0A7C4YCS9_UNCW3</name>
<reference evidence="9" key="1">
    <citation type="journal article" date="2020" name="mSystems">
        <title>Genome- and Community-Level Interaction Insights into Carbon Utilization and Element Cycling Functions of Hydrothermarchaeota in Hydrothermal Sediment.</title>
        <authorList>
            <person name="Zhou Z."/>
            <person name="Liu Y."/>
            <person name="Xu W."/>
            <person name="Pan J."/>
            <person name="Luo Z.H."/>
            <person name="Li M."/>
        </authorList>
    </citation>
    <scope>NUCLEOTIDE SEQUENCE [LARGE SCALE GENOMIC DNA]</scope>
    <source>
        <strain evidence="9">SpSt-780</strain>
    </source>
</reference>
<evidence type="ECO:0000256" key="5">
    <source>
        <dbReference type="ARBA" id="ARBA00023136"/>
    </source>
</evidence>
<evidence type="ECO:0000256" key="6">
    <source>
        <dbReference type="SAM" id="Phobius"/>
    </source>
</evidence>
<dbReference type="AlphaFoldDB" id="A0A7C4YCS9"/>
<feature type="transmembrane region" description="Helical" evidence="6">
    <location>
        <begin position="80"/>
        <end position="101"/>
    </location>
</feature>
<evidence type="ECO:0000313" key="9">
    <source>
        <dbReference type="EMBL" id="HGW91820.1"/>
    </source>
</evidence>
<evidence type="ECO:0000256" key="4">
    <source>
        <dbReference type="ARBA" id="ARBA00022989"/>
    </source>
</evidence>